<feature type="region of interest" description="Disordered" evidence="1">
    <location>
        <begin position="66"/>
        <end position="86"/>
    </location>
</feature>
<comment type="caution">
    <text evidence="2">The sequence shown here is derived from an EMBL/GenBank/DDBJ whole genome shotgun (WGS) entry which is preliminary data.</text>
</comment>
<sequence>MDLTTTTQVYLREQLRHGGALPESPSLSEEPPLPRRLVTDTPSFKRPLAERKCEETALFGIALHRDISTSAPSPLPPFNGRQRNNP</sequence>
<protein>
    <submittedName>
        <fullName evidence="2">Uncharacterized protein</fullName>
    </submittedName>
</protein>
<dbReference type="Proteomes" id="UP000314294">
    <property type="component" value="Unassembled WGS sequence"/>
</dbReference>
<keyword evidence="3" id="KW-1185">Reference proteome</keyword>
<proteinExistence type="predicted"/>
<accession>A0A4Z2IFC6</accession>
<evidence type="ECO:0000313" key="2">
    <source>
        <dbReference type="EMBL" id="TNN76154.1"/>
    </source>
</evidence>
<evidence type="ECO:0000256" key="1">
    <source>
        <dbReference type="SAM" id="MobiDB-lite"/>
    </source>
</evidence>
<feature type="compositionally biased region" description="Low complexity" evidence="1">
    <location>
        <begin position="21"/>
        <end position="30"/>
    </location>
</feature>
<dbReference type="EMBL" id="SRLO01000096">
    <property type="protein sequence ID" value="TNN76154.1"/>
    <property type="molecule type" value="Genomic_DNA"/>
</dbReference>
<feature type="region of interest" description="Disordered" evidence="1">
    <location>
        <begin position="15"/>
        <end position="42"/>
    </location>
</feature>
<reference evidence="2 3" key="1">
    <citation type="submission" date="2019-03" db="EMBL/GenBank/DDBJ databases">
        <title>First draft genome of Liparis tanakae, snailfish: a comprehensive survey of snailfish specific genes.</title>
        <authorList>
            <person name="Kim W."/>
            <person name="Song I."/>
            <person name="Jeong J.-H."/>
            <person name="Kim D."/>
            <person name="Kim S."/>
            <person name="Ryu S."/>
            <person name="Song J.Y."/>
            <person name="Lee S.K."/>
        </authorList>
    </citation>
    <scope>NUCLEOTIDE SEQUENCE [LARGE SCALE GENOMIC DNA]</scope>
    <source>
        <tissue evidence="2">Muscle</tissue>
    </source>
</reference>
<organism evidence="2 3">
    <name type="scientific">Liparis tanakae</name>
    <name type="common">Tanaka's snailfish</name>
    <dbReference type="NCBI Taxonomy" id="230148"/>
    <lineage>
        <taxon>Eukaryota</taxon>
        <taxon>Metazoa</taxon>
        <taxon>Chordata</taxon>
        <taxon>Craniata</taxon>
        <taxon>Vertebrata</taxon>
        <taxon>Euteleostomi</taxon>
        <taxon>Actinopterygii</taxon>
        <taxon>Neopterygii</taxon>
        <taxon>Teleostei</taxon>
        <taxon>Neoteleostei</taxon>
        <taxon>Acanthomorphata</taxon>
        <taxon>Eupercaria</taxon>
        <taxon>Perciformes</taxon>
        <taxon>Cottioidei</taxon>
        <taxon>Cottales</taxon>
        <taxon>Liparidae</taxon>
        <taxon>Liparis</taxon>
    </lineage>
</organism>
<evidence type="ECO:0000313" key="3">
    <source>
        <dbReference type="Proteomes" id="UP000314294"/>
    </source>
</evidence>
<gene>
    <name evidence="2" type="ORF">EYF80_013685</name>
</gene>
<dbReference type="AlphaFoldDB" id="A0A4Z2IFC6"/>
<name>A0A4Z2IFC6_9TELE</name>